<dbReference type="KEGG" id="otd:J1M35_15330"/>
<name>A0A975CEP4_9BURK</name>
<dbReference type="Gene3D" id="2.60.120.10">
    <property type="entry name" value="Jelly Rolls"/>
    <property type="match status" value="1"/>
</dbReference>
<gene>
    <name evidence="1" type="ORF">J1M35_15330</name>
</gene>
<organism evidence="1 2">
    <name type="scientific">Ottowia testudinis</name>
    <dbReference type="NCBI Taxonomy" id="2816950"/>
    <lineage>
        <taxon>Bacteria</taxon>
        <taxon>Pseudomonadati</taxon>
        <taxon>Pseudomonadota</taxon>
        <taxon>Betaproteobacteria</taxon>
        <taxon>Burkholderiales</taxon>
        <taxon>Comamonadaceae</taxon>
        <taxon>Ottowia</taxon>
    </lineage>
</organism>
<accession>A0A975CEP4</accession>
<dbReference type="InterPro" id="IPR014710">
    <property type="entry name" value="RmlC-like_jellyroll"/>
</dbReference>
<protein>
    <recommendedName>
        <fullName evidence="3">Cupin</fullName>
    </recommendedName>
</protein>
<dbReference type="Proteomes" id="UP000663903">
    <property type="component" value="Chromosome"/>
</dbReference>
<sequence length="117" mass="12767">MSLEHLLPGQTQAILPDGPLPAAFESRALFKGRDLEVILLHMPEGERMLDHKVNGEITLQCLKGCVQVISHEVGNEDPRPKARLAEGELLYLQGGEPHQLFAVVASVVLLTIALRGN</sequence>
<dbReference type="EMBL" id="CP071796">
    <property type="protein sequence ID" value="QTD44457.1"/>
    <property type="molecule type" value="Genomic_DNA"/>
</dbReference>
<evidence type="ECO:0000313" key="2">
    <source>
        <dbReference type="Proteomes" id="UP000663903"/>
    </source>
</evidence>
<dbReference type="InterPro" id="IPR011051">
    <property type="entry name" value="RmlC_Cupin_sf"/>
</dbReference>
<dbReference type="SUPFAM" id="SSF51182">
    <property type="entry name" value="RmlC-like cupins"/>
    <property type="match status" value="1"/>
</dbReference>
<reference evidence="1" key="1">
    <citation type="submission" date="2021-03" db="EMBL/GenBank/DDBJ databases">
        <title>Ottowia sp. 27C isolated from the cloaca of a Giant Asian pond turtle (Heosemys grandis).</title>
        <authorList>
            <person name="Spergser J."/>
            <person name="Busse H.-J."/>
        </authorList>
    </citation>
    <scope>NUCLEOTIDE SEQUENCE</scope>
    <source>
        <strain evidence="1">27C</strain>
    </source>
</reference>
<evidence type="ECO:0008006" key="3">
    <source>
        <dbReference type="Google" id="ProtNLM"/>
    </source>
</evidence>
<dbReference type="RefSeq" id="WP_208008021.1">
    <property type="nucleotide sequence ID" value="NZ_CP071796.1"/>
</dbReference>
<evidence type="ECO:0000313" key="1">
    <source>
        <dbReference type="EMBL" id="QTD44457.1"/>
    </source>
</evidence>
<dbReference type="AlphaFoldDB" id="A0A975CEP4"/>
<keyword evidence="2" id="KW-1185">Reference proteome</keyword>
<proteinExistence type="predicted"/>